<evidence type="ECO:0000256" key="5">
    <source>
        <dbReference type="ARBA" id="ARBA00022729"/>
    </source>
</evidence>
<evidence type="ECO:0000256" key="6">
    <source>
        <dbReference type="ARBA" id="ARBA00023136"/>
    </source>
</evidence>
<dbReference type="GO" id="GO:0015344">
    <property type="term" value="F:siderophore uptake transmembrane transporter activity"/>
    <property type="evidence" value="ECO:0007669"/>
    <property type="project" value="TreeGrafter"/>
</dbReference>
<dbReference type="InterPro" id="IPR037066">
    <property type="entry name" value="Plug_dom_sf"/>
</dbReference>
<dbReference type="InterPro" id="IPR012910">
    <property type="entry name" value="Plug_dom"/>
</dbReference>
<organism evidence="10 11">
    <name type="scientific">Rubrivirga marina</name>
    <dbReference type="NCBI Taxonomy" id="1196024"/>
    <lineage>
        <taxon>Bacteria</taxon>
        <taxon>Pseudomonadati</taxon>
        <taxon>Rhodothermota</taxon>
        <taxon>Rhodothermia</taxon>
        <taxon>Rhodothermales</taxon>
        <taxon>Rubricoccaceae</taxon>
        <taxon>Rubrivirga</taxon>
    </lineage>
</organism>
<dbReference type="NCBIfam" id="TIGR04057">
    <property type="entry name" value="SusC_RagA_signa"/>
    <property type="match status" value="1"/>
</dbReference>
<keyword evidence="4 8" id="KW-0812">Transmembrane</keyword>
<keyword evidence="11" id="KW-1185">Reference proteome</keyword>
<dbReference type="PANTHER" id="PTHR30069:SF29">
    <property type="entry name" value="HEMOGLOBIN AND HEMOGLOBIN-HAPTOGLOBIN-BINDING PROTEIN 1-RELATED"/>
    <property type="match status" value="1"/>
</dbReference>
<comment type="caution">
    <text evidence="10">The sequence shown here is derived from an EMBL/GenBank/DDBJ whole genome shotgun (WGS) entry which is preliminary data.</text>
</comment>
<protein>
    <recommendedName>
        <fullName evidence="9">TonB-dependent receptor plug domain-containing protein</fullName>
    </recommendedName>
</protein>
<dbReference type="EMBL" id="MQWD01000001">
    <property type="protein sequence ID" value="PAP76990.1"/>
    <property type="molecule type" value="Genomic_DNA"/>
</dbReference>
<keyword evidence="5" id="KW-0732">Signal</keyword>
<dbReference type="SUPFAM" id="SSF56935">
    <property type="entry name" value="Porins"/>
    <property type="match status" value="1"/>
</dbReference>
<keyword evidence="3 8" id="KW-1134">Transmembrane beta strand</keyword>
<feature type="domain" description="TonB-dependent receptor plug" evidence="9">
    <location>
        <begin position="106"/>
        <end position="226"/>
    </location>
</feature>
<evidence type="ECO:0000259" key="9">
    <source>
        <dbReference type="Pfam" id="PF07715"/>
    </source>
</evidence>
<evidence type="ECO:0000256" key="2">
    <source>
        <dbReference type="ARBA" id="ARBA00022448"/>
    </source>
</evidence>
<dbReference type="GO" id="GO:0009279">
    <property type="term" value="C:cell outer membrane"/>
    <property type="evidence" value="ECO:0007669"/>
    <property type="project" value="UniProtKB-SubCell"/>
</dbReference>
<sequence>MAAQTGTIAGQVIDAATGDPLPTAAVTVVDQAGVGAATDISGNFEFAIAPGTYSVQAVFTGYERQTNEVTVTAGQRTVVNFGLETDVTGLEEVVVTGALSERSLSRSEVAVSRINAAALTDVQPYSDVNQLLNGKVAGVSVQPSSGNVGGGIRFNVRGGGGLNGNGQPLIYVDGIRVDNDQIEGYAVGGQGIGALSNLAPDDIASIDVLKGPAAAALYGTDASNGVVLITTKKGQLGGGVNASAPFQVTYSGVTGVNTQQFEYDRLTAGETADDANAVFQDGGIEQHTIGVSGGSQTVRYFTQFDYRDEDGIVFGNFQNRRNLRANFEAFPAPNLQLSVNSAFAFNTVGQPQNDNNIFGYLGNTLLFPFSYAFTDSAAVRAVDTGYKTTQFLGSFEARYTPVRNLSLRAQVGIDAADTRQDQTFPANFSYSGTTNGERDVYTRENDQITFTVDGTYRYRPMTDLNATTSIGVQGFDQRRRTFFFGIQDFATSLITDAGAGAAYQSAGEFFNNLRQIGLIANQSFDYQDTYFLSFGFRNDYASTIGEESPSIFYPQVRGAVRLDRYDAVPSLFSILKLRAAYGESGQLPGNFDGIPVLYSAEVGGDGAGATPALIGNAAIQPERVSEFETGIDLELADRVGVEFTYYNQTATESIFERQLAPSTGLVASGVPFNVGEIDLQGLELAINATPIATRNVTLDLGIIAAYQTNEVVSVGTDEAGNELPALYDGFDLNVIKPGLPRAAFYTRPVNGATFDADGVYTGVDAGVTEELYADEIAAGECSVEDNRCLFGTPYPEYNGSFTASLRLFRDFTFYALADWATGLSVFNNTDLFRSDFGNYAQRNDLADQLGLTTEFDDDGNVVDAGDLPDLTPGTEEYIDAANAYARTSGTYDANFIREADYLKLRELTVRYDLGRFIAQTNAPVLGSVRTASVAFSARNLFQTSLYDGLDPEVNFDGSRSLSRGQDFLTLQNPRQYYLTLTLGI</sequence>
<dbReference type="PROSITE" id="PS52016">
    <property type="entry name" value="TONB_DEPENDENT_REC_3"/>
    <property type="match status" value="1"/>
</dbReference>
<dbReference type="Pfam" id="PF13715">
    <property type="entry name" value="CarbopepD_reg_2"/>
    <property type="match status" value="1"/>
</dbReference>
<reference evidence="10 11" key="1">
    <citation type="submission" date="2016-11" db="EMBL/GenBank/DDBJ databases">
        <title>Study of marine rhodopsin-containing bacteria.</title>
        <authorList>
            <person name="Yoshizawa S."/>
            <person name="Kumagai Y."/>
            <person name="Kogure K."/>
        </authorList>
    </citation>
    <scope>NUCLEOTIDE SEQUENCE [LARGE SCALE GENOMIC DNA]</scope>
    <source>
        <strain evidence="10 11">SAORIC-28</strain>
    </source>
</reference>
<accession>A0A271J0U9</accession>
<evidence type="ECO:0000313" key="11">
    <source>
        <dbReference type="Proteomes" id="UP000216339"/>
    </source>
</evidence>
<evidence type="ECO:0000313" key="10">
    <source>
        <dbReference type="EMBL" id="PAP76990.1"/>
    </source>
</evidence>
<dbReference type="Gene3D" id="2.170.130.10">
    <property type="entry name" value="TonB-dependent receptor, plug domain"/>
    <property type="match status" value="1"/>
</dbReference>
<dbReference type="PANTHER" id="PTHR30069">
    <property type="entry name" value="TONB-DEPENDENT OUTER MEMBRANE RECEPTOR"/>
    <property type="match status" value="1"/>
</dbReference>
<dbReference type="InterPro" id="IPR008969">
    <property type="entry name" value="CarboxyPept-like_regulatory"/>
</dbReference>
<keyword evidence="2 8" id="KW-0813">Transport</keyword>
<keyword evidence="6 8" id="KW-0472">Membrane</keyword>
<comment type="subcellular location">
    <subcellularLocation>
        <location evidence="1 8">Cell outer membrane</location>
        <topology evidence="1 8">Multi-pass membrane protein</topology>
    </subcellularLocation>
</comment>
<dbReference type="Proteomes" id="UP000216339">
    <property type="component" value="Unassembled WGS sequence"/>
</dbReference>
<evidence type="ECO:0000256" key="3">
    <source>
        <dbReference type="ARBA" id="ARBA00022452"/>
    </source>
</evidence>
<dbReference type="GO" id="GO:0044718">
    <property type="term" value="P:siderophore transmembrane transport"/>
    <property type="evidence" value="ECO:0007669"/>
    <property type="project" value="TreeGrafter"/>
</dbReference>
<evidence type="ECO:0000256" key="4">
    <source>
        <dbReference type="ARBA" id="ARBA00022692"/>
    </source>
</evidence>
<comment type="similarity">
    <text evidence="8">Belongs to the TonB-dependent receptor family.</text>
</comment>
<dbReference type="InterPro" id="IPR039426">
    <property type="entry name" value="TonB-dep_rcpt-like"/>
</dbReference>
<dbReference type="InterPro" id="IPR036942">
    <property type="entry name" value="Beta-barrel_TonB_sf"/>
</dbReference>
<gene>
    <name evidence="10" type="ORF">BSZ37_11375</name>
</gene>
<dbReference type="Gene3D" id="2.40.170.20">
    <property type="entry name" value="TonB-dependent receptor, beta-barrel domain"/>
    <property type="match status" value="1"/>
</dbReference>
<dbReference type="AlphaFoldDB" id="A0A271J0U9"/>
<dbReference type="InterPro" id="IPR023997">
    <property type="entry name" value="TonB-dep_OMP_SusC/RagA_CS"/>
</dbReference>
<evidence type="ECO:0000256" key="7">
    <source>
        <dbReference type="ARBA" id="ARBA00023237"/>
    </source>
</evidence>
<evidence type="ECO:0000256" key="8">
    <source>
        <dbReference type="PROSITE-ProRule" id="PRU01360"/>
    </source>
</evidence>
<name>A0A271J0U9_9BACT</name>
<dbReference type="SUPFAM" id="SSF49464">
    <property type="entry name" value="Carboxypeptidase regulatory domain-like"/>
    <property type="match status" value="1"/>
</dbReference>
<dbReference type="Gene3D" id="2.60.40.1120">
    <property type="entry name" value="Carboxypeptidase-like, regulatory domain"/>
    <property type="match status" value="1"/>
</dbReference>
<proteinExistence type="inferred from homology"/>
<keyword evidence="7 8" id="KW-0998">Cell outer membrane</keyword>
<dbReference type="Pfam" id="PF07715">
    <property type="entry name" value="Plug"/>
    <property type="match status" value="1"/>
</dbReference>
<evidence type="ECO:0000256" key="1">
    <source>
        <dbReference type="ARBA" id="ARBA00004571"/>
    </source>
</evidence>